<dbReference type="InterPro" id="IPR004299">
    <property type="entry name" value="MBOAT_fam"/>
</dbReference>
<evidence type="ECO:0000256" key="6">
    <source>
        <dbReference type="ARBA" id="ARBA00022989"/>
    </source>
</evidence>
<keyword evidence="4 12" id="KW-0812">Transmembrane</keyword>
<sequence length="557" mass="65661">MTLDFIGKSSESAKNSQTRSTISHGNANARTLRDEPLDLTDVIEDHEKELNRRELYSLEFRNFANSSKDQKSNVWINRRQTTKTSDGIKASAEPDGGNPNMINNPPSTIGKKEDTNKKKEGMMTEKMFLRRESYLTALSKVTHIKTIYHISYVIFFVYLLNNIINDYCMRGSVRFGLDTIKLGFRDIHYAFGVWILQKAFVCSLYYNIRIWWNIRAIFLENGSLQRLWSLSCLLAYITSQVTFIYIPSKICQTWNLPFATTAALLLETCRMLMKMHAYTRTICARLSHRDTKGKLDQSMPTFGKYLYYLFAPTFLYRDSYPRTSHIRWKFAVARFTECVCITFLFSFIHENQLRPYLANSGKEELLASFYMQRFFDILAPCMLILLGTFYLILHAWLNFTAELLRFGDRMFCRDWWTARNYDSYFRDWNVVVGDWFYELIYKDLYLHVFKGSKNACLLVVYLLSALMHEFFLIYGLKMFFPVLFVLFCGFGVACIFITRRLSASWGNLFFWTTLTFGNGIMFFLYYLEYYTSQNCPKESYKSWSDFLIPHLWSCYAK</sequence>
<dbReference type="PANTHER" id="PTHR10408:SF8">
    <property type="entry name" value="O-ACYLTRANSFERASE"/>
    <property type="match status" value="1"/>
</dbReference>
<dbReference type="VEuPathDB" id="VectorBase:SCAU002891"/>
<feature type="transmembrane region" description="Helical" evidence="12">
    <location>
        <begin position="331"/>
        <end position="349"/>
    </location>
</feature>
<dbReference type="PIRSF" id="PIRSF000439">
    <property type="entry name" value="Oat_ACAT_DAG_ARE"/>
    <property type="match status" value="1"/>
</dbReference>
<dbReference type="OrthoDB" id="10039049at2759"/>
<keyword evidence="3 9" id="KW-0808">Transferase</keyword>
<feature type="transmembrane region" description="Helical" evidence="12">
    <location>
        <begin position="377"/>
        <end position="399"/>
    </location>
</feature>
<dbReference type="STRING" id="35570.A0A1I8NXF1"/>
<dbReference type="EnsemblMetazoa" id="SCAU002891-RA">
    <property type="protein sequence ID" value="SCAU002891-PA"/>
    <property type="gene ID" value="SCAU002891"/>
</dbReference>
<keyword evidence="7 9" id="KW-0472">Membrane</keyword>
<evidence type="ECO:0000256" key="2">
    <source>
        <dbReference type="ARBA" id="ARBA00009010"/>
    </source>
</evidence>
<dbReference type="Proteomes" id="UP000095300">
    <property type="component" value="Unassembled WGS sequence"/>
</dbReference>
<gene>
    <name evidence="13" type="primary">106088722</name>
</gene>
<evidence type="ECO:0000256" key="5">
    <source>
        <dbReference type="ARBA" id="ARBA00022824"/>
    </source>
</evidence>
<evidence type="ECO:0000256" key="7">
    <source>
        <dbReference type="ARBA" id="ARBA00023136"/>
    </source>
</evidence>
<protein>
    <recommendedName>
        <fullName evidence="9">O-acyltransferase</fullName>
    </recommendedName>
</protein>
<comment type="similarity">
    <text evidence="2 9">Belongs to the membrane-bound acyltransferase family. Sterol o-acyltransferase subfamily.</text>
</comment>
<accession>A0A1I8NXF1</accession>
<feature type="region of interest" description="Disordered" evidence="11">
    <location>
        <begin position="81"/>
        <end position="116"/>
    </location>
</feature>
<feature type="active site" evidence="10">
    <location>
        <position position="468"/>
    </location>
</feature>
<evidence type="ECO:0000256" key="10">
    <source>
        <dbReference type="PIRSR" id="PIRSR000439-1"/>
    </source>
</evidence>
<evidence type="ECO:0000313" key="14">
    <source>
        <dbReference type="Proteomes" id="UP000095300"/>
    </source>
</evidence>
<evidence type="ECO:0000256" key="4">
    <source>
        <dbReference type="ARBA" id="ARBA00022692"/>
    </source>
</evidence>
<evidence type="ECO:0000256" key="3">
    <source>
        <dbReference type="ARBA" id="ARBA00022679"/>
    </source>
</evidence>
<evidence type="ECO:0000256" key="9">
    <source>
        <dbReference type="PIRNR" id="PIRNR000439"/>
    </source>
</evidence>
<feature type="compositionally biased region" description="Polar residues" evidence="11">
    <location>
        <begin position="9"/>
        <end position="29"/>
    </location>
</feature>
<name>A0A1I8NXF1_STOCA</name>
<keyword evidence="14" id="KW-1185">Reference proteome</keyword>
<feature type="transmembrane region" description="Helical" evidence="12">
    <location>
        <begin position="146"/>
        <end position="164"/>
    </location>
</feature>
<comment type="subcellular location">
    <subcellularLocation>
        <location evidence="1 9">Endoplasmic reticulum membrane</location>
        <topology evidence="1 9">Multi-pass membrane protein</topology>
    </subcellularLocation>
</comment>
<reference evidence="13" key="1">
    <citation type="submission" date="2020-05" db="UniProtKB">
        <authorList>
            <consortium name="EnsemblMetazoa"/>
        </authorList>
    </citation>
    <scope>IDENTIFICATION</scope>
    <source>
        <strain evidence="13">USDA</strain>
    </source>
</reference>
<dbReference type="KEGG" id="scac:106088722"/>
<evidence type="ECO:0000256" key="1">
    <source>
        <dbReference type="ARBA" id="ARBA00004477"/>
    </source>
</evidence>
<evidence type="ECO:0000256" key="11">
    <source>
        <dbReference type="SAM" id="MobiDB-lite"/>
    </source>
</evidence>
<dbReference type="GO" id="GO:0005789">
    <property type="term" value="C:endoplasmic reticulum membrane"/>
    <property type="evidence" value="ECO:0007669"/>
    <property type="project" value="UniProtKB-SubCell"/>
</dbReference>
<feature type="transmembrane region" description="Helical" evidence="12">
    <location>
        <begin position="227"/>
        <end position="248"/>
    </location>
</feature>
<dbReference type="GO" id="GO:0008374">
    <property type="term" value="F:O-acyltransferase activity"/>
    <property type="evidence" value="ECO:0007669"/>
    <property type="project" value="InterPro"/>
</dbReference>
<feature type="region of interest" description="Disordered" evidence="11">
    <location>
        <begin position="1"/>
        <end position="33"/>
    </location>
</feature>
<evidence type="ECO:0000313" key="13">
    <source>
        <dbReference type="EnsemblMetazoa" id="SCAU002891-PA"/>
    </source>
</evidence>
<dbReference type="Pfam" id="PF03062">
    <property type="entry name" value="MBOAT"/>
    <property type="match status" value="1"/>
</dbReference>
<organism evidence="13 14">
    <name type="scientific">Stomoxys calcitrans</name>
    <name type="common">Stable fly</name>
    <name type="synonym">Conops calcitrans</name>
    <dbReference type="NCBI Taxonomy" id="35570"/>
    <lineage>
        <taxon>Eukaryota</taxon>
        <taxon>Metazoa</taxon>
        <taxon>Ecdysozoa</taxon>
        <taxon>Arthropoda</taxon>
        <taxon>Hexapoda</taxon>
        <taxon>Insecta</taxon>
        <taxon>Pterygota</taxon>
        <taxon>Neoptera</taxon>
        <taxon>Endopterygota</taxon>
        <taxon>Diptera</taxon>
        <taxon>Brachycera</taxon>
        <taxon>Muscomorpha</taxon>
        <taxon>Muscoidea</taxon>
        <taxon>Muscidae</taxon>
        <taxon>Stomoxys</taxon>
    </lineage>
</organism>
<dbReference type="InterPro" id="IPR014371">
    <property type="entry name" value="Oat_ACAT_DAG_ARE"/>
</dbReference>
<evidence type="ECO:0000256" key="8">
    <source>
        <dbReference type="ARBA" id="ARBA00023315"/>
    </source>
</evidence>
<keyword evidence="5 9" id="KW-0256">Endoplasmic reticulum</keyword>
<proteinExistence type="inferred from homology"/>
<dbReference type="PANTHER" id="PTHR10408">
    <property type="entry name" value="STEROL O-ACYLTRANSFERASE"/>
    <property type="match status" value="1"/>
</dbReference>
<feature type="transmembrane region" description="Helical" evidence="12">
    <location>
        <begin position="508"/>
        <end position="527"/>
    </location>
</feature>
<feature type="transmembrane region" description="Helical" evidence="12">
    <location>
        <begin position="455"/>
        <end position="473"/>
    </location>
</feature>
<dbReference type="GO" id="GO:0008203">
    <property type="term" value="P:cholesterol metabolic process"/>
    <property type="evidence" value="ECO:0007669"/>
    <property type="project" value="TreeGrafter"/>
</dbReference>
<evidence type="ECO:0000256" key="12">
    <source>
        <dbReference type="SAM" id="Phobius"/>
    </source>
</evidence>
<feature type="transmembrane region" description="Helical" evidence="12">
    <location>
        <begin position="187"/>
        <end position="206"/>
    </location>
</feature>
<keyword evidence="8 9" id="KW-0012">Acyltransferase</keyword>
<feature type="transmembrane region" description="Helical" evidence="12">
    <location>
        <begin position="479"/>
        <end position="496"/>
    </location>
</feature>
<dbReference type="AlphaFoldDB" id="A0A1I8NXF1"/>
<keyword evidence="6 12" id="KW-1133">Transmembrane helix</keyword>